<dbReference type="Proteomes" id="UP000789759">
    <property type="component" value="Unassembled WGS sequence"/>
</dbReference>
<dbReference type="AlphaFoldDB" id="A0A9N9KHZ3"/>
<gene>
    <name evidence="1" type="ORF">CPELLU_LOCUS20614</name>
</gene>
<evidence type="ECO:0000313" key="2">
    <source>
        <dbReference type="Proteomes" id="UP000789759"/>
    </source>
</evidence>
<keyword evidence="2" id="KW-1185">Reference proteome</keyword>
<proteinExistence type="predicted"/>
<sequence>QKKYCGHPYSSVWKYFTREEKVAKGKYKVTYNLCRTLGIMINQLN</sequence>
<protein>
    <submittedName>
        <fullName evidence="1">21721_t:CDS:1</fullName>
    </submittedName>
</protein>
<accession>A0A9N9KHZ3</accession>
<name>A0A9N9KHZ3_9GLOM</name>
<evidence type="ECO:0000313" key="1">
    <source>
        <dbReference type="EMBL" id="CAG8830523.1"/>
    </source>
</evidence>
<feature type="non-terminal residue" evidence="1">
    <location>
        <position position="1"/>
    </location>
</feature>
<dbReference type="EMBL" id="CAJVQA010064208">
    <property type="protein sequence ID" value="CAG8830523.1"/>
    <property type="molecule type" value="Genomic_DNA"/>
</dbReference>
<reference evidence="1" key="1">
    <citation type="submission" date="2021-06" db="EMBL/GenBank/DDBJ databases">
        <authorList>
            <person name="Kallberg Y."/>
            <person name="Tangrot J."/>
            <person name="Rosling A."/>
        </authorList>
    </citation>
    <scope>NUCLEOTIDE SEQUENCE</scope>
    <source>
        <strain evidence="1">FL966</strain>
    </source>
</reference>
<organism evidence="1 2">
    <name type="scientific">Cetraspora pellucida</name>
    <dbReference type="NCBI Taxonomy" id="1433469"/>
    <lineage>
        <taxon>Eukaryota</taxon>
        <taxon>Fungi</taxon>
        <taxon>Fungi incertae sedis</taxon>
        <taxon>Mucoromycota</taxon>
        <taxon>Glomeromycotina</taxon>
        <taxon>Glomeromycetes</taxon>
        <taxon>Diversisporales</taxon>
        <taxon>Gigasporaceae</taxon>
        <taxon>Cetraspora</taxon>
    </lineage>
</organism>
<comment type="caution">
    <text evidence="1">The sequence shown here is derived from an EMBL/GenBank/DDBJ whole genome shotgun (WGS) entry which is preliminary data.</text>
</comment>